<keyword evidence="1" id="KW-0175">Coiled coil</keyword>
<comment type="caution">
    <text evidence="3">The sequence shown here is derived from an EMBL/GenBank/DDBJ whole genome shotgun (WGS) entry which is preliminary data.</text>
</comment>
<feature type="region of interest" description="Disordered" evidence="2">
    <location>
        <begin position="59"/>
        <end position="90"/>
    </location>
</feature>
<accession>A0A0L6VFM2</accession>
<feature type="coiled-coil region" evidence="1">
    <location>
        <begin position="31"/>
        <end position="58"/>
    </location>
</feature>
<organism evidence="3 4">
    <name type="scientific">Puccinia sorghi</name>
    <dbReference type="NCBI Taxonomy" id="27349"/>
    <lineage>
        <taxon>Eukaryota</taxon>
        <taxon>Fungi</taxon>
        <taxon>Dikarya</taxon>
        <taxon>Basidiomycota</taxon>
        <taxon>Pucciniomycotina</taxon>
        <taxon>Pucciniomycetes</taxon>
        <taxon>Pucciniales</taxon>
        <taxon>Pucciniaceae</taxon>
        <taxon>Puccinia</taxon>
    </lineage>
</organism>
<sequence length="636" mass="73186">MSSDNNNFHDIQTSTDEAANQLLPQFQMMLNTALDQQAAKYENTMKQLAEELKLFRMNSTQPPPAAAPSAPPKKTNQSVPPKKYDTRQTRRAEAVATTLRQQNFRRAQSEPLASVCLVTTPKKIAPRGSLKNGSPSKRAPHQMMLDDYPDDFLDTKASSIIFQRKRIIEVSTPPPPANLEFVQQFCSHFQDISAFERHVNNSASAQLIAETDVQTMKDARAGRIKVGNNFVHIDETHIRYMHGYLARIGIRCWGPNLEEGPESLFNSACRISALNTFRQMACSGGYDFMNFNHKYVNDMARFINAYNHYVHHLSSHKFLAEIKQPGKYKETVEAKNIARNRARVSIQISSVHFMISVTNFIFPQLRDARYKFAVANNLPERYRKIIKDTHANSDDEWDAEAKCFSIRTLPYRSYSANIFFRRLEDMMKNSKTNTNASRMRARKLPEDVILSKIVKIPKSLPLDFYNRSWLRKLPISQQTTLPDITQVAFLSDPKKSLLPKNNPRHDPSEKLSDRQFSKVRLQEVLMTYRLDDVEEEDDDEAEVSEVDFESEDQIDECGAGDLEVGSSRHLADGDWESYYKKDDTDNEEDEEYGDSDNHEEEMLDEEMDQDDGYENYGGHHLNDAEEEEIHDEDQMF</sequence>
<dbReference type="Proteomes" id="UP000037035">
    <property type="component" value="Unassembled WGS sequence"/>
</dbReference>
<protein>
    <submittedName>
        <fullName evidence="3">Uncharacterized protein</fullName>
    </submittedName>
</protein>
<feature type="compositionally biased region" description="Basic and acidic residues" evidence="2">
    <location>
        <begin position="503"/>
        <end position="515"/>
    </location>
</feature>
<feature type="compositionally biased region" description="Pro residues" evidence="2">
    <location>
        <begin position="61"/>
        <end position="71"/>
    </location>
</feature>
<keyword evidence="4" id="KW-1185">Reference proteome</keyword>
<evidence type="ECO:0000313" key="4">
    <source>
        <dbReference type="Proteomes" id="UP000037035"/>
    </source>
</evidence>
<feature type="region of interest" description="Disordered" evidence="2">
    <location>
        <begin position="530"/>
        <end position="636"/>
    </location>
</feature>
<dbReference type="STRING" id="27349.A0A0L6VFM2"/>
<proteinExistence type="predicted"/>
<feature type="compositionally biased region" description="Acidic residues" evidence="2">
    <location>
        <begin position="584"/>
        <end position="613"/>
    </location>
</feature>
<evidence type="ECO:0000313" key="3">
    <source>
        <dbReference type="EMBL" id="KNZ59539.1"/>
    </source>
</evidence>
<dbReference type="EMBL" id="LAVV01006513">
    <property type="protein sequence ID" value="KNZ59539.1"/>
    <property type="molecule type" value="Genomic_DNA"/>
</dbReference>
<reference evidence="3 4" key="1">
    <citation type="submission" date="2015-08" db="EMBL/GenBank/DDBJ databases">
        <title>Next Generation Sequencing and Analysis of the Genome of Puccinia sorghi L Schw, the Causal Agent of Maize Common Rust.</title>
        <authorList>
            <person name="Rochi L."/>
            <person name="Burguener G."/>
            <person name="Darino M."/>
            <person name="Turjanski A."/>
            <person name="Kreff E."/>
            <person name="Dieguez M.J."/>
            <person name="Sacco F."/>
        </authorList>
    </citation>
    <scope>NUCLEOTIDE SEQUENCE [LARGE SCALE GENOMIC DNA]</scope>
    <source>
        <strain evidence="3 4">RO10H11247</strain>
    </source>
</reference>
<feature type="compositionally biased region" description="Acidic residues" evidence="2">
    <location>
        <begin position="532"/>
        <end position="555"/>
    </location>
</feature>
<dbReference type="VEuPathDB" id="FungiDB:VP01_1708g1"/>
<name>A0A0L6VFM2_9BASI</name>
<evidence type="ECO:0000256" key="2">
    <source>
        <dbReference type="SAM" id="MobiDB-lite"/>
    </source>
</evidence>
<feature type="compositionally biased region" description="Acidic residues" evidence="2">
    <location>
        <begin position="624"/>
        <end position="636"/>
    </location>
</feature>
<dbReference type="AlphaFoldDB" id="A0A0L6VFM2"/>
<feature type="region of interest" description="Disordered" evidence="2">
    <location>
        <begin position="495"/>
        <end position="515"/>
    </location>
</feature>
<evidence type="ECO:0000256" key="1">
    <source>
        <dbReference type="SAM" id="Coils"/>
    </source>
</evidence>
<gene>
    <name evidence="3" type="ORF">VP01_1708g1</name>
</gene>
<dbReference type="OrthoDB" id="2506854at2759"/>
<feature type="compositionally biased region" description="Basic and acidic residues" evidence="2">
    <location>
        <begin position="569"/>
        <end position="583"/>
    </location>
</feature>